<feature type="compositionally biased region" description="Polar residues" evidence="5">
    <location>
        <begin position="154"/>
        <end position="164"/>
    </location>
</feature>
<evidence type="ECO:0000313" key="8">
    <source>
        <dbReference type="Proteomes" id="UP000639338"/>
    </source>
</evidence>
<evidence type="ECO:0000313" key="7">
    <source>
        <dbReference type="EMBL" id="KAF7988542.1"/>
    </source>
</evidence>
<evidence type="ECO:0000256" key="5">
    <source>
        <dbReference type="SAM" id="MobiDB-lite"/>
    </source>
</evidence>
<name>A0A834XKL3_APHGI</name>
<keyword evidence="3" id="KW-0539">Nucleus</keyword>
<feature type="region of interest" description="Disordered" evidence="5">
    <location>
        <begin position="141"/>
        <end position="219"/>
    </location>
</feature>
<feature type="domain" description="RRM" evidence="6">
    <location>
        <begin position="6"/>
        <end position="83"/>
    </location>
</feature>
<comment type="subcellular location">
    <subcellularLocation>
        <location evidence="1">Nucleus</location>
        <location evidence="1">Nucleoplasm</location>
    </subcellularLocation>
</comment>
<keyword evidence="8" id="KW-1185">Reference proteome</keyword>
<sequence length="219" mass="26084">MDEDSRTIYCGNLSSKCTEEILYELFMQAGPLEKVNIPKDRDGNIKTFGFITFKHKKSVPYAVELFEGTNLYNRQMSIKPRQTEQNQVSHPFMNMQQNMNDLLKYGNQILMGYPMQNYGVTNMNMIPPFYMPANVTGYPPSQVGHYSHGKLLNNDRQSSRSHPYNNRERERHRDRDSHRDRHHERDHDRHHHHQSSHRDNRDNRNHRPVNHHKSGRSYR</sequence>
<evidence type="ECO:0000256" key="2">
    <source>
        <dbReference type="ARBA" id="ARBA00022884"/>
    </source>
</evidence>
<dbReference type="PANTHER" id="PTHR13798:SF11">
    <property type="entry name" value="RNA-BINDING PROTEIN 7-RELATED"/>
    <property type="match status" value="1"/>
</dbReference>
<keyword evidence="2 4" id="KW-0694">RNA-binding</keyword>
<proteinExistence type="predicted"/>
<dbReference type="InterPro" id="IPR012677">
    <property type="entry name" value="Nucleotide-bd_a/b_plait_sf"/>
</dbReference>
<feature type="compositionally biased region" description="Basic and acidic residues" evidence="5">
    <location>
        <begin position="196"/>
        <end position="205"/>
    </location>
</feature>
<dbReference type="Pfam" id="PF00076">
    <property type="entry name" value="RRM_1"/>
    <property type="match status" value="1"/>
</dbReference>
<organism evidence="7 8">
    <name type="scientific">Aphidius gifuensis</name>
    <name type="common">Parasitoid wasp</name>
    <dbReference type="NCBI Taxonomy" id="684658"/>
    <lineage>
        <taxon>Eukaryota</taxon>
        <taxon>Metazoa</taxon>
        <taxon>Ecdysozoa</taxon>
        <taxon>Arthropoda</taxon>
        <taxon>Hexapoda</taxon>
        <taxon>Insecta</taxon>
        <taxon>Pterygota</taxon>
        <taxon>Neoptera</taxon>
        <taxon>Endopterygota</taxon>
        <taxon>Hymenoptera</taxon>
        <taxon>Apocrita</taxon>
        <taxon>Ichneumonoidea</taxon>
        <taxon>Braconidae</taxon>
        <taxon>Aphidiinae</taxon>
        <taxon>Aphidius</taxon>
    </lineage>
</organism>
<evidence type="ECO:0000256" key="1">
    <source>
        <dbReference type="ARBA" id="ARBA00004642"/>
    </source>
</evidence>
<comment type="caution">
    <text evidence="7">The sequence shown here is derived from an EMBL/GenBank/DDBJ whole genome shotgun (WGS) entry which is preliminary data.</text>
</comment>
<dbReference type="EMBL" id="JACMRX010000005">
    <property type="protein sequence ID" value="KAF7988542.1"/>
    <property type="molecule type" value="Genomic_DNA"/>
</dbReference>
<dbReference type="InterPro" id="IPR000504">
    <property type="entry name" value="RRM_dom"/>
</dbReference>
<dbReference type="CDD" id="cd12336">
    <property type="entry name" value="RRM_RBM7_like"/>
    <property type="match status" value="1"/>
</dbReference>
<evidence type="ECO:0000256" key="4">
    <source>
        <dbReference type="PROSITE-ProRule" id="PRU00176"/>
    </source>
</evidence>
<dbReference type="Gene3D" id="3.30.70.330">
    <property type="match status" value="1"/>
</dbReference>
<dbReference type="GO" id="GO:0003727">
    <property type="term" value="F:single-stranded RNA binding"/>
    <property type="evidence" value="ECO:0007669"/>
    <property type="project" value="TreeGrafter"/>
</dbReference>
<dbReference type="GO" id="GO:0005654">
    <property type="term" value="C:nucleoplasm"/>
    <property type="evidence" value="ECO:0007669"/>
    <property type="project" value="UniProtKB-SubCell"/>
</dbReference>
<evidence type="ECO:0000259" key="6">
    <source>
        <dbReference type="PROSITE" id="PS50102"/>
    </source>
</evidence>
<dbReference type="InterPro" id="IPR052285">
    <property type="entry name" value="NEXT_complex_subunit"/>
</dbReference>
<dbReference type="SMART" id="SM00360">
    <property type="entry name" value="RRM"/>
    <property type="match status" value="1"/>
</dbReference>
<feature type="compositionally biased region" description="Basic residues" evidence="5">
    <location>
        <begin position="206"/>
        <end position="219"/>
    </location>
</feature>
<accession>A0A834XKL3</accession>
<dbReference type="PROSITE" id="PS50102">
    <property type="entry name" value="RRM"/>
    <property type="match status" value="1"/>
</dbReference>
<dbReference type="SUPFAM" id="SSF54928">
    <property type="entry name" value="RNA-binding domain, RBD"/>
    <property type="match status" value="1"/>
</dbReference>
<dbReference type="InterPro" id="IPR035979">
    <property type="entry name" value="RBD_domain_sf"/>
</dbReference>
<dbReference type="GO" id="GO:0000381">
    <property type="term" value="P:regulation of alternative mRNA splicing, via spliceosome"/>
    <property type="evidence" value="ECO:0007669"/>
    <property type="project" value="TreeGrafter"/>
</dbReference>
<dbReference type="OrthoDB" id="407442at2759"/>
<reference evidence="7 8" key="1">
    <citation type="submission" date="2020-08" db="EMBL/GenBank/DDBJ databases">
        <title>Aphidius gifuensis genome sequencing and assembly.</title>
        <authorList>
            <person name="Du Z."/>
        </authorList>
    </citation>
    <scope>NUCLEOTIDE SEQUENCE [LARGE SCALE GENOMIC DNA]</scope>
    <source>
        <strain evidence="7">YNYX2018</strain>
        <tissue evidence="7">Adults</tissue>
    </source>
</reference>
<dbReference type="AlphaFoldDB" id="A0A834XKL3"/>
<feature type="compositionally biased region" description="Basic and acidic residues" evidence="5">
    <location>
        <begin position="165"/>
        <end position="187"/>
    </location>
</feature>
<gene>
    <name evidence="7" type="ORF">HCN44_001115</name>
</gene>
<dbReference type="Proteomes" id="UP000639338">
    <property type="component" value="Unassembled WGS sequence"/>
</dbReference>
<evidence type="ECO:0000256" key="3">
    <source>
        <dbReference type="ARBA" id="ARBA00023242"/>
    </source>
</evidence>
<protein>
    <recommendedName>
        <fullName evidence="6">RRM domain-containing protein</fullName>
    </recommendedName>
</protein>
<dbReference type="PANTHER" id="PTHR13798">
    <property type="entry name" value="RNA BINDING MOTIF RBM PROTEIN -RELATED"/>
    <property type="match status" value="1"/>
</dbReference>